<dbReference type="PANTHER" id="PTHR47331">
    <property type="entry name" value="PHD-TYPE DOMAIN-CONTAINING PROTEIN"/>
    <property type="match status" value="1"/>
</dbReference>
<organism evidence="1 2">
    <name type="scientific">Galleria mellonella</name>
    <name type="common">Greater wax moth</name>
    <dbReference type="NCBI Taxonomy" id="7137"/>
    <lineage>
        <taxon>Eukaryota</taxon>
        <taxon>Metazoa</taxon>
        <taxon>Ecdysozoa</taxon>
        <taxon>Arthropoda</taxon>
        <taxon>Hexapoda</taxon>
        <taxon>Insecta</taxon>
        <taxon>Pterygota</taxon>
        <taxon>Neoptera</taxon>
        <taxon>Endopterygota</taxon>
        <taxon>Lepidoptera</taxon>
        <taxon>Glossata</taxon>
        <taxon>Ditrysia</taxon>
        <taxon>Pyraloidea</taxon>
        <taxon>Pyralidae</taxon>
        <taxon>Galleriinae</taxon>
        <taxon>Galleria</taxon>
    </lineage>
</organism>
<protein>
    <submittedName>
        <fullName evidence="2">Uncharacterized protein LOC113511914</fullName>
    </submittedName>
</protein>
<gene>
    <name evidence="2" type="primary">LOC113511914</name>
</gene>
<accession>A0ABM3N2D3</accession>
<keyword evidence="1" id="KW-1185">Reference proteome</keyword>
<dbReference type="Pfam" id="PF03564">
    <property type="entry name" value="DUF1759"/>
    <property type="match status" value="1"/>
</dbReference>
<dbReference type="Proteomes" id="UP001652740">
    <property type="component" value="Unplaced"/>
</dbReference>
<dbReference type="GeneID" id="113511914"/>
<evidence type="ECO:0000313" key="1">
    <source>
        <dbReference type="Proteomes" id="UP001652740"/>
    </source>
</evidence>
<proteinExistence type="predicted"/>
<dbReference type="InterPro" id="IPR005312">
    <property type="entry name" value="DUF1759"/>
</dbReference>
<reference evidence="2" key="1">
    <citation type="submission" date="2025-08" db="UniProtKB">
        <authorList>
            <consortium name="RefSeq"/>
        </authorList>
    </citation>
    <scope>IDENTIFICATION</scope>
    <source>
        <tissue evidence="2">Whole larvae</tissue>
    </source>
</reference>
<dbReference type="PANTHER" id="PTHR47331:SF1">
    <property type="entry name" value="GAG-LIKE PROTEIN"/>
    <property type="match status" value="1"/>
</dbReference>
<sequence>MDAKKRYKYKISNILENLLDKDELNISEIELNYLVLQGVIKKLEVLDRDIEMLLAEKDYDESGLEKEYEEVIAYNKKWLTMKTRVENVLSKTKEESVGFSGSETAKNYKLPVLELRKFDGCVRSWLPFWGQFQKIDEDKQMNDADKFQYLVQSMMPGTEVRSFVESFPPNKSSYTQCLSDLKRRYAREELLIQVYVRELLTLIINKDKNMNLSSLYDQLNSQLHALETLGVTQDKYAAFILPMVESSLPLDVLKAWERIKPIEVQDELGSLLLFIKREVESEQRIKIAKNFGNTSEQTVATESTASTLMAGVSGSERKPACIWCDKGHAGAECYKLSKMSLEQRKEHLKKKKACLICLKPGHYAKICKAFIQCIAEKRLSTNTKRLMPYGKLIL</sequence>
<evidence type="ECO:0000313" key="2">
    <source>
        <dbReference type="RefSeq" id="XP_052757743.1"/>
    </source>
</evidence>
<name>A0ABM3N2D3_GALME</name>
<dbReference type="RefSeq" id="XP_052757743.1">
    <property type="nucleotide sequence ID" value="XM_052901783.1"/>
</dbReference>